<accession>A0A921MNG1</accession>
<dbReference type="GO" id="GO:0006518">
    <property type="term" value="P:peptide metabolic process"/>
    <property type="evidence" value="ECO:0007669"/>
    <property type="project" value="TreeGrafter"/>
</dbReference>
<dbReference type="InterPro" id="IPR013647">
    <property type="entry name" value="OligopepF_N_dom"/>
</dbReference>
<dbReference type="GO" id="GO:0046872">
    <property type="term" value="F:metal ion binding"/>
    <property type="evidence" value="ECO:0007669"/>
    <property type="project" value="UniProtKB-UniRule"/>
</dbReference>
<keyword evidence="4 6" id="KW-0862">Zinc</keyword>
<sequence>MAHTLPTRSQVDPANTWAITDLYPSDQAWREAYNSVRGLVSSLAEYRGRLAESAATLLAFLRLQDEIELQGDRVISYAFRKSDEDTRNAVYQEMSAQSQNLLVELSQALSFQTPELLAIEDAALESFFAQEPALAHYRLMLSRIRSRKDHTLSPDGEALLASAERMGQAPDDIFSLLNDADMTYPDAVDGKGEAHPVTHGNYVALLQSADRTLRESAFRSLYGVYGQFRNTCAAILGAQMKQLQFFADARRYPSALHAALAETEVDPQIYHNLIQTVHDNLGAMHRYVRLRKKLLGVDKLHYYDLYTPIVADEDAGIPFEQAKDMAREALVPLGEDYLKILNEGFDNRWIDVYENQGKRSGAYSAGVYGVHPYVLLNYTDTLDDVFTLVHEMGHALHSYLSNRTQSVTYAGYKIFVAEVASTCNEALLMQHLLSRTTEPKRRAYLINHFLEQFRGTLYRQTMFAEFELWCSEQTRKGRPLTAEALNEKYAQLNALYYGEDIEPDPEIALEWARIPHFYYNFYVYQYATGFASAIALSQRILKEGRPAVEDYLRFLSGGCSADPVSLLRGAGVDISTPAPIVDALKLFDTLIGEIEELMKP</sequence>
<evidence type="ECO:0000313" key="9">
    <source>
        <dbReference type="EMBL" id="HJG87049.1"/>
    </source>
</evidence>
<dbReference type="Gene3D" id="1.10.1370.20">
    <property type="entry name" value="Oligoendopeptidase f, C-terminal domain"/>
    <property type="match status" value="1"/>
</dbReference>
<organism evidence="9 10">
    <name type="scientific">Pseudoflavonifractor capillosus</name>
    <dbReference type="NCBI Taxonomy" id="106588"/>
    <lineage>
        <taxon>Bacteria</taxon>
        <taxon>Bacillati</taxon>
        <taxon>Bacillota</taxon>
        <taxon>Clostridia</taxon>
        <taxon>Eubacteriales</taxon>
        <taxon>Oscillospiraceae</taxon>
        <taxon>Pseudoflavonifractor</taxon>
    </lineage>
</organism>
<keyword evidence="1 6" id="KW-0645">Protease</keyword>
<evidence type="ECO:0000256" key="5">
    <source>
        <dbReference type="ARBA" id="ARBA00023049"/>
    </source>
</evidence>
<evidence type="ECO:0000313" key="10">
    <source>
        <dbReference type="Proteomes" id="UP000760668"/>
    </source>
</evidence>
<proteinExistence type="inferred from homology"/>
<evidence type="ECO:0000259" key="7">
    <source>
        <dbReference type="Pfam" id="PF01432"/>
    </source>
</evidence>
<comment type="similarity">
    <text evidence="6">Belongs to the peptidase M3B family.</text>
</comment>
<dbReference type="Proteomes" id="UP000760668">
    <property type="component" value="Unassembled WGS sequence"/>
</dbReference>
<protein>
    <recommendedName>
        <fullName evidence="6">Oligopeptidase F</fullName>
        <ecNumber evidence="6">3.4.24.-</ecNumber>
    </recommendedName>
</protein>
<dbReference type="PANTHER" id="PTHR11804:SF84">
    <property type="entry name" value="SACCHAROLYSIN"/>
    <property type="match status" value="1"/>
</dbReference>
<dbReference type="InterPro" id="IPR004438">
    <property type="entry name" value="Peptidase_M3B"/>
</dbReference>
<dbReference type="PANTHER" id="PTHR11804">
    <property type="entry name" value="PROTEASE M3 THIMET OLIGOPEPTIDASE-RELATED"/>
    <property type="match status" value="1"/>
</dbReference>
<feature type="domain" description="Oligopeptidase F N-terminal" evidence="8">
    <location>
        <begin position="115"/>
        <end position="184"/>
    </location>
</feature>
<feature type="domain" description="Peptidase M3A/M3B catalytic" evidence="7">
    <location>
        <begin position="205"/>
        <end position="585"/>
    </location>
</feature>
<evidence type="ECO:0000256" key="2">
    <source>
        <dbReference type="ARBA" id="ARBA00022723"/>
    </source>
</evidence>
<name>A0A921MNG1_9FIRM</name>
<dbReference type="GO" id="GO:0006508">
    <property type="term" value="P:proteolysis"/>
    <property type="evidence" value="ECO:0007669"/>
    <property type="project" value="UniProtKB-KW"/>
</dbReference>
<dbReference type="EMBL" id="DYUC01000085">
    <property type="protein sequence ID" value="HJG87049.1"/>
    <property type="molecule type" value="Genomic_DNA"/>
</dbReference>
<dbReference type="AlphaFoldDB" id="A0A921MNG1"/>
<keyword evidence="3 6" id="KW-0378">Hydrolase</keyword>
<dbReference type="Pfam" id="PF01432">
    <property type="entry name" value="Peptidase_M3"/>
    <property type="match status" value="1"/>
</dbReference>
<evidence type="ECO:0000256" key="6">
    <source>
        <dbReference type="RuleBase" id="RU368091"/>
    </source>
</evidence>
<keyword evidence="2 6" id="KW-0479">Metal-binding</keyword>
<dbReference type="EC" id="3.4.24.-" evidence="6"/>
<dbReference type="NCBIfam" id="TIGR00181">
    <property type="entry name" value="pepF"/>
    <property type="match status" value="1"/>
</dbReference>
<dbReference type="GO" id="GO:0004222">
    <property type="term" value="F:metalloendopeptidase activity"/>
    <property type="evidence" value="ECO:0007669"/>
    <property type="project" value="UniProtKB-UniRule"/>
</dbReference>
<gene>
    <name evidence="9" type="primary">pepF</name>
    <name evidence="9" type="ORF">K8V01_08520</name>
</gene>
<comment type="cofactor">
    <cofactor evidence="6">
        <name>Zn(2+)</name>
        <dbReference type="ChEBI" id="CHEBI:29105"/>
    </cofactor>
    <text evidence="6">Binds 1 zinc ion.</text>
</comment>
<keyword evidence="5 6" id="KW-0482">Metalloprotease</keyword>
<comment type="caution">
    <text evidence="9">The sequence shown here is derived from an EMBL/GenBank/DDBJ whole genome shotgun (WGS) entry which is preliminary data.</text>
</comment>
<reference evidence="9" key="1">
    <citation type="journal article" date="2021" name="PeerJ">
        <title>Extensive microbial diversity within the chicken gut microbiome revealed by metagenomics and culture.</title>
        <authorList>
            <person name="Gilroy R."/>
            <person name="Ravi A."/>
            <person name="Getino M."/>
            <person name="Pursley I."/>
            <person name="Horton D.L."/>
            <person name="Alikhan N.F."/>
            <person name="Baker D."/>
            <person name="Gharbi K."/>
            <person name="Hall N."/>
            <person name="Watson M."/>
            <person name="Adriaenssens E.M."/>
            <person name="Foster-Nyarko E."/>
            <person name="Jarju S."/>
            <person name="Secka A."/>
            <person name="Antonio M."/>
            <person name="Oren A."/>
            <person name="Chaudhuri R.R."/>
            <person name="La Ragione R."/>
            <person name="Hildebrand F."/>
            <person name="Pallen M.J."/>
        </authorList>
    </citation>
    <scope>NUCLEOTIDE SEQUENCE</scope>
    <source>
        <strain evidence="9">CHK179-5677</strain>
    </source>
</reference>
<dbReference type="SUPFAM" id="SSF55486">
    <property type="entry name" value="Metalloproteases ('zincins'), catalytic domain"/>
    <property type="match status" value="1"/>
</dbReference>
<dbReference type="Gene3D" id="1.20.140.70">
    <property type="entry name" value="Oligopeptidase f, N-terminal domain"/>
    <property type="match status" value="1"/>
</dbReference>
<evidence type="ECO:0000256" key="3">
    <source>
        <dbReference type="ARBA" id="ARBA00022801"/>
    </source>
</evidence>
<dbReference type="InterPro" id="IPR045090">
    <property type="entry name" value="Pept_M3A_M3B"/>
</dbReference>
<dbReference type="InterPro" id="IPR042088">
    <property type="entry name" value="OligoPept_F_C"/>
</dbReference>
<comment type="function">
    <text evidence="6">Has oligopeptidase activity and degrades a variety of small bioactive peptides.</text>
</comment>
<dbReference type="Gene3D" id="1.10.287.830">
    <property type="entry name" value="putative peptidase helix hairpin domain like"/>
    <property type="match status" value="1"/>
</dbReference>
<evidence type="ECO:0000256" key="1">
    <source>
        <dbReference type="ARBA" id="ARBA00022670"/>
    </source>
</evidence>
<evidence type="ECO:0000256" key="4">
    <source>
        <dbReference type="ARBA" id="ARBA00022833"/>
    </source>
</evidence>
<dbReference type="Pfam" id="PF08439">
    <property type="entry name" value="Peptidase_M3_N"/>
    <property type="match status" value="1"/>
</dbReference>
<dbReference type="InterPro" id="IPR001567">
    <property type="entry name" value="Pept_M3A_M3B_dom"/>
</dbReference>
<dbReference type="RefSeq" id="WP_295369131.1">
    <property type="nucleotide sequence ID" value="NZ_DYUC01000085.1"/>
</dbReference>
<reference evidence="9" key="2">
    <citation type="submission" date="2021-09" db="EMBL/GenBank/DDBJ databases">
        <authorList>
            <person name="Gilroy R."/>
        </authorList>
    </citation>
    <scope>NUCLEOTIDE SEQUENCE</scope>
    <source>
        <strain evidence="9">CHK179-5677</strain>
    </source>
</reference>
<dbReference type="CDD" id="cd09608">
    <property type="entry name" value="M3B_PepF"/>
    <property type="match status" value="1"/>
</dbReference>
<evidence type="ECO:0000259" key="8">
    <source>
        <dbReference type="Pfam" id="PF08439"/>
    </source>
</evidence>